<evidence type="ECO:0000313" key="11">
    <source>
        <dbReference type="Proteomes" id="UP000006813"/>
    </source>
</evidence>
<keyword evidence="4" id="KW-0297">G-protein coupled receptor</keyword>
<proteinExistence type="predicted"/>
<keyword evidence="5 8" id="KW-0472">Membrane</keyword>
<gene>
    <name evidence="10" type="ORF">GW7_16228</name>
</gene>
<dbReference type="SUPFAM" id="SSF81321">
    <property type="entry name" value="Family A G protein-coupled receptor-like"/>
    <property type="match status" value="1"/>
</dbReference>
<feature type="transmembrane region" description="Helical" evidence="8">
    <location>
        <begin position="20"/>
        <end position="45"/>
    </location>
</feature>
<dbReference type="PANTHER" id="PTHR48002">
    <property type="entry name" value="OLFACTORY RECEPTOR"/>
    <property type="match status" value="1"/>
</dbReference>
<dbReference type="InterPro" id="IPR050427">
    <property type="entry name" value="Olfactory_Receptors"/>
</dbReference>
<dbReference type="AlphaFoldDB" id="G5C1U8"/>
<reference evidence="10 11" key="1">
    <citation type="journal article" date="2011" name="Nature">
        <title>Genome sequencing reveals insights into physiology and longevity of the naked mole rat.</title>
        <authorList>
            <person name="Kim E.B."/>
            <person name="Fang X."/>
            <person name="Fushan A.A."/>
            <person name="Huang Z."/>
            <person name="Lobanov A.V."/>
            <person name="Han L."/>
            <person name="Marino S.M."/>
            <person name="Sun X."/>
            <person name="Turanov A.A."/>
            <person name="Yang P."/>
            <person name="Yim S.H."/>
            <person name="Zhao X."/>
            <person name="Kasaikina M.V."/>
            <person name="Stoletzki N."/>
            <person name="Peng C."/>
            <person name="Polak P."/>
            <person name="Xiong Z."/>
            <person name="Kiezun A."/>
            <person name="Zhu Y."/>
            <person name="Chen Y."/>
            <person name="Kryukov G.V."/>
            <person name="Zhang Q."/>
            <person name="Peshkin L."/>
            <person name="Yang L."/>
            <person name="Bronson R.T."/>
            <person name="Buffenstein R."/>
            <person name="Wang B."/>
            <person name="Han C."/>
            <person name="Li Q."/>
            <person name="Chen L."/>
            <person name="Zhao W."/>
            <person name="Sunyaev S.R."/>
            <person name="Park T.J."/>
            <person name="Zhang G."/>
            <person name="Wang J."/>
            <person name="Gladyshev V.N."/>
        </authorList>
    </citation>
    <scope>NUCLEOTIDE SEQUENCE [LARGE SCALE GENOMIC DNA]</scope>
</reference>
<dbReference type="InParanoid" id="G5C1U8"/>
<evidence type="ECO:0000259" key="9">
    <source>
        <dbReference type="PROSITE" id="PS50262"/>
    </source>
</evidence>
<feature type="transmembrane region" description="Helical" evidence="8">
    <location>
        <begin position="156"/>
        <end position="183"/>
    </location>
</feature>
<dbReference type="InterPro" id="IPR000725">
    <property type="entry name" value="Olfact_rcpt"/>
</dbReference>
<evidence type="ECO:0000256" key="5">
    <source>
        <dbReference type="ARBA" id="ARBA00023136"/>
    </source>
</evidence>
<evidence type="ECO:0000256" key="7">
    <source>
        <dbReference type="ARBA" id="ARBA00023224"/>
    </source>
</evidence>
<evidence type="ECO:0000256" key="2">
    <source>
        <dbReference type="ARBA" id="ARBA00022692"/>
    </source>
</evidence>
<dbReference type="Pfam" id="PF13853">
    <property type="entry name" value="7tm_4"/>
    <property type="match status" value="1"/>
</dbReference>
<dbReference type="GO" id="GO:0005886">
    <property type="term" value="C:plasma membrane"/>
    <property type="evidence" value="ECO:0007669"/>
    <property type="project" value="UniProtKB-ARBA"/>
</dbReference>
<comment type="subcellular location">
    <subcellularLocation>
        <location evidence="1">Membrane</location>
        <topology evidence="1">Multi-pass membrane protein</topology>
    </subcellularLocation>
</comment>
<evidence type="ECO:0000256" key="3">
    <source>
        <dbReference type="ARBA" id="ARBA00022989"/>
    </source>
</evidence>
<feature type="transmembrane region" description="Helical" evidence="8">
    <location>
        <begin position="220"/>
        <end position="240"/>
    </location>
</feature>
<evidence type="ECO:0000256" key="8">
    <source>
        <dbReference type="SAM" id="Phobius"/>
    </source>
</evidence>
<accession>G5C1U8</accession>
<organism evidence="10 11">
    <name type="scientific">Heterocephalus glaber</name>
    <name type="common">Naked mole rat</name>
    <dbReference type="NCBI Taxonomy" id="10181"/>
    <lineage>
        <taxon>Eukaryota</taxon>
        <taxon>Metazoa</taxon>
        <taxon>Chordata</taxon>
        <taxon>Craniata</taxon>
        <taxon>Vertebrata</taxon>
        <taxon>Euteleostomi</taxon>
        <taxon>Mammalia</taxon>
        <taxon>Eutheria</taxon>
        <taxon>Euarchontoglires</taxon>
        <taxon>Glires</taxon>
        <taxon>Rodentia</taxon>
        <taxon>Hystricomorpha</taxon>
        <taxon>Bathyergidae</taxon>
        <taxon>Heterocephalus</taxon>
    </lineage>
</organism>
<sequence length="255" mass="28370">MVGNLLIIMTVTISKTLDSPMYFCLANLSLIDIVYSAAISTKLILDLFFGRTIICFRVYMTQLFTEHLFCGSEVFLLLVMAYDHYVAICKPLHYLVVMRQWVCVALLAVFWDGGFLHSIIQLSTVYGLPFCGPNVIDHFVYDRYPLLKLVCTNTHVVDLLVVSNGGLICSMEFALLLLSYGAILHSLKNFNIDLYAPLMRIFHNGTFDLYSSPTAPGEPVLLWGLGQVVLLTCTTVCGILPGNGVGRILHVDPCC</sequence>
<keyword evidence="3 8" id="KW-1133">Transmembrane helix</keyword>
<keyword evidence="6 10" id="KW-0675">Receptor</keyword>
<dbReference type="PROSITE" id="PS50262">
    <property type="entry name" value="G_PROTEIN_RECEP_F1_2"/>
    <property type="match status" value="1"/>
</dbReference>
<evidence type="ECO:0000256" key="4">
    <source>
        <dbReference type="ARBA" id="ARBA00023040"/>
    </source>
</evidence>
<dbReference type="EMBL" id="JH172939">
    <property type="protein sequence ID" value="EHB15509.1"/>
    <property type="molecule type" value="Genomic_DNA"/>
</dbReference>
<name>G5C1U8_HETGA</name>
<dbReference type="Proteomes" id="UP000006813">
    <property type="component" value="Unassembled WGS sequence"/>
</dbReference>
<evidence type="ECO:0000256" key="6">
    <source>
        <dbReference type="ARBA" id="ARBA00023170"/>
    </source>
</evidence>
<feature type="domain" description="G-protein coupled receptors family 1 profile" evidence="9">
    <location>
        <begin position="3"/>
        <end position="189"/>
    </location>
</feature>
<dbReference type="Gene3D" id="1.20.1070.10">
    <property type="entry name" value="Rhodopsin 7-helix transmembrane proteins"/>
    <property type="match status" value="1"/>
</dbReference>
<dbReference type="GO" id="GO:0004984">
    <property type="term" value="F:olfactory receptor activity"/>
    <property type="evidence" value="ECO:0007669"/>
    <property type="project" value="InterPro"/>
</dbReference>
<keyword evidence="2 8" id="KW-0812">Transmembrane</keyword>
<keyword evidence="7" id="KW-0807">Transducer</keyword>
<dbReference type="GO" id="GO:0004930">
    <property type="term" value="F:G protein-coupled receptor activity"/>
    <property type="evidence" value="ECO:0007669"/>
    <property type="project" value="UniProtKB-KW"/>
</dbReference>
<evidence type="ECO:0000256" key="1">
    <source>
        <dbReference type="ARBA" id="ARBA00004141"/>
    </source>
</evidence>
<feature type="transmembrane region" description="Helical" evidence="8">
    <location>
        <begin position="66"/>
        <end position="86"/>
    </location>
</feature>
<feature type="transmembrane region" description="Helical" evidence="8">
    <location>
        <begin position="92"/>
        <end position="111"/>
    </location>
</feature>
<protein>
    <submittedName>
        <fullName evidence="10">Putative olfactory receptor 4A4</fullName>
    </submittedName>
</protein>
<dbReference type="InterPro" id="IPR017452">
    <property type="entry name" value="GPCR_Rhodpsn_7TM"/>
</dbReference>
<evidence type="ECO:0000313" key="10">
    <source>
        <dbReference type="EMBL" id="EHB15509.1"/>
    </source>
</evidence>